<keyword evidence="1" id="KW-0489">Methyltransferase</keyword>
<dbReference type="EMBL" id="MN739604">
    <property type="protein sequence ID" value="QHT15275.1"/>
    <property type="molecule type" value="Genomic_DNA"/>
</dbReference>
<evidence type="ECO:0000256" key="2">
    <source>
        <dbReference type="ARBA" id="ARBA00022679"/>
    </source>
</evidence>
<dbReference type="Pfam" id="PF13649">
    <property type="entry name" value="Methyltransf_25"/>
    <property type="match status" value="1"/>
</dbReference>
<dbReference type="PANTHER" id="PTHR43861">
    <property type="entry name" value="TRANS-ACONITATE 2-METHYLTRANSFERASE-RELATED"/>
    <property type="match status" value="1"/>
</dbReference>
<dbReference type="SUPFAM" id="SSF53335">
    <property type="entry name" value="S-adenosyl-L-methionine-dependent methyltransferases"/>
    <property type="match status" value="1"/>
</dbReference>
<dbReference type="AlphaFoldDB" id="A0A6C0DIA5"/>
<dbReference type="CDD" id="cd02440">
    <property type="entry name" value="AdoMet_MTases"/>
    <property type="match status" value="1"/>
</dbReference>
<keyword evidence="3" id="KW-1133">Transmembrane helix</keyword>
<feature type="transmembrane region" description="Helical" evidence="3">
    <location>
        <begin position="21"/>
        <end position="41"/>
    </location>
</feature>
<evidence type="ECO:0000256" key="3">
    <source>
        <dbReference type="SAM" id="Phobius"/>
    </source>
</evidence>
<dbReference type="InterPro" id="IPR041698">
    <property type="entry name" value="Methyltransf_25"/>
</dbReference>
<keyword evidence="3" id="KW-0472">Membrane</keyword>
<dbReference type="Gene3D" id="3.40.50.150">
    <property type="entry name" value="Vaccinia Virus protein VP39"/>
    <property type="match status" value="1"/>
</dbReference>
<keyword evidence="3" id="KW-0812">Transmembrane</keyword>
<evidence type="ECO:0000256" key="1">
    <source>
        <dbReference type="ARBA" id="ARBA00022603"/>
    </source>
</evidence>
<proteinExistence type="predicted"/>
<name>A0A6C0DIA5_9ZZZZ</name>
<reference evidence="5" key="1">
    <citation type="journal article" date="2020" name="Nature">
        <title>Giant virus diversity and host interactions through global metagenomics.</title>
        <authorList>
            <person name="Schulz F."/>
            <person name="Roux S."/>
            <person name="Paez-Espino D."/>
            <person name="Jungbluth S."/>
            <person name="Walsh D.A."/>
            <person name="Denef V.J."/>
            <person name="McMahon K.D."/>
            <person name="Konstantinidis K.T."/>
            <person name="Eloe-Fadrosh E.A."/>
            <person name="Kyrpides N.C."/>
            <person name="Woyke T."/>
        </authorList>
    </citation>
    <scope>NUCLEOTIDE SEQUENCE</scope>
    <source>
        <strain evidence="5">GVMAG-M-3300023174-144</strain>
    </source>
</reference>
<dbReference type="GO" id="GO:0008168">
    <property type="term" value="F:methyltransferase activity"/>
    <property type="evidence" value="ECO:0007669"/>
    <property type="project" value="UniProtKB-KW"/>
</dbReference>
<keyword evidence="2" id="KW-0808">Transferase</keyword>
<sequence>MKILKTLSKGVSSISNTYEKLSNWGKVLVIFSIIIILYMMYKNNRTEGFTVTRQEFTFKDGTSEIYDDFYVNIYDQLLYSDVKNEFEIDKIINNTKPDEKSVILDIGSATGHHVAALAEKNFKVVGVDQSDTMVKKAKEMYPNLNFLQGDVNNAMIFNPQSFTHILCLYFTIYYIPDKLQFFRNCMKWLIGGGYLVVHLVDKYMFDTIIPAANPLLLLTPQRYAEKRITNSKVTFDDFKYQSEFQLNDQNNTAKFVETFKNKSDDKVFRKQEHQLYMEPYQDILEIAKEAGFIVQSKIDLIRAGYEYQYLFVFVKPN</sequence>
<dbReference type="GO" id="GO:0032259">
    <property type="term" value="P:methylation"/>
    <property type="evidence" value="ECO:0007669"/>
    <property type="project" value="UniProtKB-KW"/>
</dbReference>
<dbReference type="PANTHER" id="PTHR43861:SF1">
    <property type="entry name" value="TRANS-ACONITATE 2-METHYLTRANSFERASE"/>
    <property type="match status" value="1"/>
</dbReference>
<organism evidence="5">
    <name type="scientific">viral metagenome</name>
    <dbReference type="NCBI Taxonomy" id="1070528"/>
    <lineage>
        <taxon>unclassified sequences</taxon>
        <taxon>metagenomes</taxon>
        <taxon>organismal metagenomes</taxon>
    </lineage>
</organism>
<protein>
    <recommendedName>
        <fullName evidence="4">Methyltransferase domain-containing protein</fullName>
    </recommendedName>
</protein>
<accession>A0A6C0DIA5</accession>
<dbReference type="InterPro" id="IPR029063">
    <property type="entry name" value="SAM-dependent_MTases_sf"/>
</dbReference>
<evidence type="ECO:0000259" key="4">
    <source>
        <dbReference type="Pfam" id="PF13649"/>
    </source>
</evidence>
<feature type="domain" description="Methyltransferase" evidence="4">
    <location>
        <begin position="103"/>
        <end position="193"/>
    </location>
</feature>
<evidence type="ECO:0000313" key="5">
    <source>
        <dbReference type="EMBL" id="QHT15275.1"/>
    </source>
</evidence>